<dbReference type="EMBL" id="SUPL01000006">
    <property type="protein sequence ID" value="TJY33922.1"/>
    <property type="molecule type" value="Genomic_DNA"/>
</dbReference>
<sequence>MSTIKKIMDKSTQTEFDKKVLSAVQHLHAYTKHRLYIAESTGVLPKNMYSSNDIIDEGIAKYYSKGINIDLEAMAIKLQLFKIVDNDLNELLKKEAFHKNTQSTSTILEEELDGLEEKFTLDADMDYVMNEDLEDISYQQNNKKQLFLYDDKDASVINAFEMEDISSQHAKKLLGKFYTWLPMNVTNIVDLFIFGKLSFEEIAKIKDIEIKRIEKIFESVQRSFRKNLP</sequence>
<keyword evidence="2" id="KW-1185">Reference proteome</keyword>
<dbReference type="RefSeq" id="WP_136844187.1">
    <property type="nucleotide sequence ID" value="NZ_SUPL01000006.1"/>
</dbReference>
<proteinExistence type="predicted"/>
<organism evidence="1 2">
    <name type="scientific">Pontimicrobium aquaticum</name>
    <dbReference type="NCBI Taxonomy" id="2565367"/>
    <lineage>
        <taxon>Bacteria</taxon>
        <taxon>Pseudomonadati</taxon>
        <taxon>Bacteroidota</taxon>
        <taxon>Flavobacteriia</taxon>
        <taxon>Flavobacteriales</taxon>
        <taxon>Flavobacteriaceae</taxon>
        <taxon>Pontimicrobium</taxon>
    </lineage>
</organism>
<evidence type="ECO:0000313" key="1">
    <source>
        <dbReference type="EMBL" id="TJY33922.1"/>
    </source>
</evidence>
<accession>A0A4U0EU61</accession>
<dbReference type="AlphaFoldDB" id="A0A4U0EU61"/>
<comment type="caution">
    <text evidence="1">The sequence shown here is derived from an EMBL/GenBank/DDBJ whole genome shotgun (WGS) entry which is preliminary data.</text>
</comment>
<dbReference type="OrthoDB" id="1226308at2"/>
<evidence type="ECO:0000313" key="2">
    <source>
        <dbReference type="Proteomes" id="UP000307657"/>
    </source>
</evidence>
<reference evidence="1 2" key="1">
    <citation type="submission" date="2019-04" db="EMBL/GenBank/DDBJ databases">
        <title>Lacinutrix sp. nov., isolated from marine water.</title>
        <authorList>
            <person name="Kim W."/>
        </authorList>
    </citation>
    <scope>NUCLEOTIDE SEQUENCE [LARGE SCALE GENOMIC DNA]</scope>
    <source>
        <strain evidence="1 2">CAU 1491</strain>
    </source>
</reference>
<name>A0A4U0EU61_9FLAO</name>
<gene>
    <name evidence="1" type="ORF">E5167_11400</name>
</gene>
<protein>
    <submittedName>
        <fullName evidence="1">Uncharacterized protein</fullName>
    </submittedName>
</protein>
<dbReference type="Proteomes" id="UP000307657">
    <property type="component" value="Unassembled WGS sequence"/>
</dbReference>